<feature type="coiled-coil region" evidence="6">
    <location>
        <begin position="91"/>
        <end position="162"/>
    </location>
</feature>
<evidence type="ECO:0000256" key="4">
    <source>
        <dbReference type="ARBA" id="ARBA00023054"/>
    </source>
</evidence>
<sequence length="185" mass="21027">MVKYLEMKAFNSYDAVKKLTDRGVPEDQASEIINAIMVSKEHSSTNDTANNQGTKVEQELALIRKDIEILRSEIATKSELSEIKTELVEINSELKQDIANTRVEIKQEINDSVNELKQEIASTKAEIKQGIIDSTNQLKQDISSAKQEAFEAKLEIKEIKRDFLKWIIPFFIAFAVVIIVKNFPI</sequence>
<evidence type="ECO:0008006" key="10">
    <source>
        <dbReference type="Google" id="ProtNLM"/>
    </source>
</evidence>
<organism evidence="8 9">
    <name type="scientific">Candidatus Jidaibacter acanthamoebae</name>
    <dbReference type="NCBI Taxonomy" id="86105"/>
    <lineage>
        <taxon>Bacteria</taxon>
        <taxon>Pseudomonadati</taxon>
        <taxon>Pseudomonadota</taxon>
        <taxon>Alphaproteobacteria</taxon>
        <taxon>Rickettsiales</taxon>
        <taxon>Candidatus Midichloriaceae</taxon>
        <taxon>Candidatus Jidaibacter</taxon>
    </lineage>
</organism>
<dbReference type="InterPro" id="IPR024461">
    <property type="entry name" value="CCDC90-like"/>
</dbReference>
<evidence type="ECO:0000313" key="8">
    <source>
        <dbReference type="EMBL" id="KIE05128.1"/>
    </source>
</evidence>
<comment type="caution">
    <text evidence="8">The sequence shown here is derived from an EMBL/GenBank/DDBJ whole genome shotgun (WGS) entry which is preliminary data.</text>
</comment>
<keyword evidence="9" id="KW-1185">Reference proteome</keyword>
<dbReference type="EMBL" id="JSWE01000124">
    <property type="protein sequence ID" value="KIE05128.1"/>
    <property type="molecule type" value="Genomic_DNA"/>
</dbReference>
<dbReference type="AlphaFoldDB" id="A0A0C1QM48"/>
<evidence type="ECO:0000256" key="7">
    <source>
        <dbReference type="SAM" id="Phobius"/>
    </source>
</evidence>
<evidence type="ECO:0000313" key="9">
    <source>
        <dbReference type="Proteomes" id="UP000031258"/>
    </source>
</evidence>
<evidence type="ECO:0000256" key="1">
    <source>
        <dbReference type="ARBA" id="ARBA00004370"/>
    </source>
</evidence>
<keyword evidence="5 7" id="KW-0472">Membrane</keyword>
<dbReference type="GO" id="GO:0016020">
    <property type="term" value="C:membrane"/>
    <property type="evidence" value="ECO:0007669"/>
    <property type="project" value="UniProtKB-SubCell"/>
</dbReference>
<protein>
    <recommendedName>
        <fullName evidence="10">DUF1640 domain-containing protein</fullName>
    </recommendedName>
</protein>
<dbReference type="Proteomes" id="UP000031258">
    <property type="component" value="Unassembled WGS sequence"/>
</dbReference>
<keyword evidence="4 6" id="KW-0175">Coiled coil</keyword>
<proteinExistence type="predicted"/>
<keyword evidence="2 7" id="KW-0812">Transmembrane</keyword>
<keyword evidence="3 7" id="KW-1133">Transmembrane helix</keyword>
<dbReference type="Gene3D" id="1.20.5.340">
    <property type="match status" value="1"/>
</dbReference>
<evidence type="ECO:0000256" key="6">
    <source>
        <dbReference type="SAM" id="Coils"/>
    </source>
</evidence>
<dbReference type="Pfam" id="PF07798">
    <property type="entry name" value="CCDC90-like"/>
    <property type="match status" value="1"/>
</dbReference>
<dbReference type="STRING" id="86105.NF27_EY02240"/>
<reference evidence="8 9" key="1">
    <citation type="submission" date="2014-11" db="EMBL/GenBank/DDBJ databases">
        <title>A Rickettsiales Symbiont of Amoebae With Ancient Features.</title>
        <authorList>
            <person name="Schulz F."/>
            <person name="Martijn J."/>
            <person name="Wascher F."/>
            <person name="Kostanjsek R."/>
            <person name="Ettema T.J."/>
            <person name="Horn M."/>
        </authorList>
    </citation>
    <scope>NUCLEOTIDE SEQUENCE [LARGE SCALE GENOMIC DNA]</scope>
    <source>
        <strain evidence="8 9">UWC36</strain>
    </source>
</reference>
<evidence type="ECO:0000256" key="2">
    <source>
        <dbReference type="ARBA" id="ARBA00022692"/>
    </source>
</evidence>
<accession>A0A0C1QM48</accession>
<feature type="transmembrane region" description="Helical" evidence="7">
    <location>
        <begin position="163"/>
        <end position="183"/>
    </location>
</feature>
<gene>
    <name evidence="8" type="ORF">NF27_EY02240</name>
</gene>
<comment type="subcellular location">
    <subcellularLocation>
        <location evidence="1">Membrane</location>
    </subcellularLocation>
</comment>
<evidence type="ECO:0000256" key="3">
    <source>
        <dbReference type="ARBA" id="ARBA00022989"/>
    </source>
</evidence>
<name>A0A0C1QM48_9RICK</name>
<evidence type="ECO:0000256" key="5">
    <source>
        <dbReference type="ARBA" id="ARBA00023136"/>
    </source>
</evidence>